<gene>
    <name evidence="2" type="ORF">LCGC14_1925030</name>
</gene>
<comment type="caution">
    <text evidence="2">The sequence shown here is derived from an EMBL/GenBank/DDBJ whole genome shotgun (WGS) entry which is preliminary data.</text>
</comment>
<dbReference type="SUPFAM" id="SSF102114">
    <property type="entry name" value="Radical SAM enzymes"/>
    <property type="match status" value="1"/>
</dbReference>
<organism evidence="2">
    <name type="scientific">marine sediment metagenome</name>
    <dbReference type="NCBI Taxonomy" id="412755"/>
    <lineage>
        <taxon>unclassified sequences</taxon>
        <taxon>metagenomes</taxon>
        <taxon>ecological metagenomes</taxon>
    </lineage>
</organism>
<dbReference type="PANTHER" id="PTHR37822:SF2">
    <property type="entry name" value="SPORE PHOTOPRODUCT LYASE"/>
    <property type="match status" value="1"/>
</dbReference>
<dbReference type="GO" id="GO:0042601">
    <property type="term" value="C:endospore-forming forespore"/>
    <property type="evidence" value="ECO:0007669"/>
    <property type="project" value="TreeGrafter"/>
</dbReference>
<evidence type="ECO:0000259" key="1">
    <source>
        <dbReference type="PROSITE" id="PS51918"/>
    </source>
</evidence>
<feature type="domain" description="Radical SAM core" evidence="1">
    <location>
        <begin position="77"/>
        <end position="308"/>
    </location>
</feature>
<sequence length="348" mass="40061">MKVFYPKKIFIEKDVVNSPVTQRILCKLPNVPVEYVDDYRKIKIKGRMINNIYKESKECLAIARKKGKLVKQFRCRDGIIGSTEYYIAHGNNCCFDCEYCFLQGYFDNAIPTLFVNHEEMLTEIRDVIIAAGDKGVVFHAGELCDAFVFDDLTGLSRKLIHLFSEFPNARLELRTKATNLESLLSESGIDNVVISWTFSPQVIVDAYEHKTPSLEERISTAEEVQKAGYKVGICLDPIIRCEDWYGNYKAMLNMLFDRLDITKIKFVSLGGLRFLPSLAKAIRERNPQTNLLLGEFVPCIDGKYRYFRPFRVEIYRELGKIIRQRGKGIRALLCMETSEVWNEVADVL</sequence>
<dbReference type="Pfam" id="PF20903">
    <property type="entry name" value="SPL"/>
    <property type="match status" value="1"/>
</dbReference>
<dbReference type="EMBL" id="LAZR01020574">
    <property type="protein sequence ID" value="KKL88404.1"/>
    <property type="molecule type" value="Genomic_DNA"/>
</dbReference>
<dbReference type="Gene3D" id="3.40.50.12110">
    <property type="match status" value="1"/>
</dbReference>
<accession>A0A0F9FPJ4</accession>
<dbReference type="InterPro" id="IPR049539">
    <property type="entry name" value="SPL"/>
</dbReference>
<evidence type="ECO:0000313" key="2">
    <source>
        <dbReference type="EMBL" id="KKL88404.1"/>
    </source>
</evidence>
<dbReference type="Gene3D" id="3.80.30.30">
    <property type="match status" value="1"/>
</dbReference>
<dbReference type="GO" id="GO:0003913">
    <property type="term" value="F:DNA photolyase activity"/>
    <property type="evidence" value="ECO:0007669"/>
    <property type="project" value="TreeGrafter"/>
</dbReference>
<name>A0A0F9FPJ4_9ZZZZ</name>
<dbReference type="PROSITE" id="PS51918">
    <property type="entry name" value="RADICAL_SAM"/>
    <property type="match status" value="1"/>
</dbReference>
<dbReference type="InterPro" id="IPR058240">
    <property type="entry name" value="rSAM_sf"/>
</dbReference>
<dbReference type="GO" id="GO:0051539">
    <property type="term" value="F:4 iron, 4 sulfur cluster binding"/>
    <property type="evidence" value="ECO:0007669"/>
    <property type="project" value="TreeGrafter"/>
</dbReference>
<dbReference type="GO" id="GO:1904047">
    <property type="term" value="F:S-adenosyl-L-methionine binding"/>
    <property type="evidence" value="ECO:0007669"/>
    <property type="project" value="TreeGrafter"/>
</dbReference>
<dbReference type="AlphaFoldDB" id="A0A0F9FPJ4"/>
<proteinExistence type="predicted"/>
<reference evidence="2" key="1">
    <citation type="journal article" date="2015" name="Nature">
        <title>Complex archaea that bridge the gap between prokaryotes and eukaryotes.</title>
        <authorList>
            <person name="Spang A."/>
            <person name="Saw J.H."/>
            <person name="Jorgensen S.L."/>
            <person name="Zaremba-Niedzwiedzka K."/>
            <person name="Martijn J."/>
            <person name="Lind A.E."/>
            <person name="van Eijk R."/>
            <person name="Schleper C."/>
            <person name="Guy L."/>
            <person name="Ettema T.J."/>
        </authorList>
    </citation>
    <scope>NUCLEOTIDE SEQUENCE</scope>
</reference>
<dbReference type="PANTHER" id="PTHR37822">
    <property type="entry name" value="SPORE PHOTOPRODUCT LYASE-RELATED"/>
    <property type="match status" value="1"/>
</dbReference>
<dbReference type="InterPro" id="IPR007197">
    <property type="entry name" value="rSAM"/>
</dbReference>
<protein>
    <recommendedName>
        <fullName evidence="1">Radical SAM core domain-containing protein</fullName>
    </recommendedName>
</protein>